<dbReference type="GO" id="GO:0005886">
    <property type="term" value="C:plasma membrane"/>
    <property type="evidence" value="ECO:0007669"/>
    <property type="project" value="InterPro"/>
</dbReference>
<dbReference type="Pfam" id="PF06305">
    <property type="entry name" value="LapA_dom"/>
    <property type="match status" value="1"/>
</dbReference>
<accession>A0AAT9FL09</accession>
<evidence type="ECO:0000256" key="2">
    <source>
        <dbReference type="ARBA" id="ARBA00022692"/>
    </source>
</evidence>
<proteinExistence type="predicted"/>
<dbReference type="AlphaFoldDB" id="A0AAT9FL09"/>
<dbReference type="EMBL" id="AP026866">
    <property type="protein sequence ID" value="BDS06642.1"/>
    <property type="molecule type" value="Genomic_DNA"/>
</dbReference>
<feature type="transmembrane region" description="Helical" evidence="5">
    <location>
        <begin position="7"/>
        <end position="26"/>
    </location>
</feature>
<evidence type="ECO:0000256" key="3">
    <source>
        <dbReference type="ARBA" id="ARBA00022989"/>
    </source>
</evidence>
<evidence type="ECO:0000256" key="1">
    <source>
        <dbReference type="ARBA" id="ARBA00022475"/>
    </source>
</evidence>
<evidence type="ECO:0000256" key="5">
    <source>
        <dbReference type="SAM" id="Phobius"/>
    </source>
</evidence>
<feature type="transmembrane region" description="Helical" evidence="5">
    <location>
        <begin position="38"/>
        <end position="63"/>
    </location>
</feature>
<reference evidence="7" key="1">
    <citation type="submission" date="2024-07" db="EMBL/GenBank/DDBJ databases">
        <title>Complete genome sequence of Verrucomicrobiaceae bacterium NT6N.</title>
        <authorList>
            <person name="Huang C."/>
            <person name="Takami H."/>
            <person name="Hamasaki K."/>
        </authorList>
    </citation>
    <scope>NUCLEOTIDE SEQUENCE</scope>
    <source>
        <strain evidence="7">NT6N</strain>
    </source>
</reference>
<gene>
    <name evidence="7" type="ORF">NT6N_16820</name>
</gene>
<evidence type="ECO:0000313" key="7">
    <source>
        <dbReference type="EMBL" id="BDS06642.1"/>
    </source>
</evidence>
<keyword evidence="1" id="KW-1003">Cell membrane</keyword>
<dbReference type="InterPro" id="IPR010445">
    <property type="entry name" value="LapA_dom"/>
</dbReference>
<evidence type="ECO:0000256" key="4">
    <source>
        <dbReference type="ARBA" id="ARBA00023136"/>
    </source>
</evidence>
<organism evidence="7">
    <name type="scientific">Oceaniferula spumae</name>
    <dbReference type="NCBI Taxonomy" id="2979115"/>
    <lineage>
        <taxon>Bacteria</taxon>
        <taxon>Pseudomonadati</taxon>
        <taxon>Verrucomicrobiota</taxon>
        <taxon>Verrucomicrobiia</taxon>
        <taxon>Verrucomicrobiales</taxon>
        <taxon>Verrucomicrobiaceae</taxon>
        <taxon>Oceaniferula</taxon>
    </lineage>
</organism>
<feature type="domain" description="Lipopolysaccharide assembly protein A" evidence="6">
    <location>
        <begin position="24"/>
        <end position="64"/>
    </location>
</feature>
<evidence type="ECO:0000259" key="6">
    <source>
        <dbReference type="Pfam" id="PF06305"/>
    </source>
</evidence>
<keyword evidence="3 5" id="KW-1133">Transmembrane helix</keyword>
<keyword evidence="2 5" id="KW-0812">Transmembrane</keyword>
<dbReference type="KEGG" id="osu:NT6N_16820"/>
<protein>
    <recommendedName>
        <fullName evidence="6">Lipopolysaccharide assembly protein A domain-containing protein</fullName>
    </recommendedName>
</protein>
<sequence length="73" mass="8066">MDMKKVKYISAGVVVLLLGIVIFQNFEEVTVNILMATVRMPLALMLLLTFVVGMVAGWILSLVSGKKKIVDKK</sequence>
<keyword evidence="4 5" id="KW-0472">Membrane</keyword>
<name>A0AAT9FL09_9BACT</name>